<evidence type="ECO:0000313" key="2">
    <source>
        <dbReference type="EMBL" id="MFD2170350.1"/>
    </source>
</evidence>
<reference evidence="3" key="1">
    <citation type="journal article" date="2019" name="Int. J. Syst. Evol. Microbiol.">
        <title>The Global Catalogue of Microorganisms (GCM) 10K type strain sequencing project: providing services to taxonomists for standard genome sequencing and annotation.</title>
        <authorList>
            <consortium name="The Broad Institute Genomics Platform"/>
            <consortium name="The Broad Institute Genome Sequencing Center for Infectious Disease"/>
            <person name="Wu L."/>
            <person name="Ma J."/>
        </authorList>
    </citation>
    <scope>NUCLEOTIDE SEQUENCE [LARGE SCALE GENOMIC DNA]</scope>
    <source>
        <strain evidence="3">CGMCC 1.13574</strain>
    </source>
</reference>
<dbReference type="PANTHER" id="PTHR13887:SF41">
    <property type="entry name" value="THIOREDOXIN SUPERFAMILY PROTEIN"/>
    <property type="match status" value="1"/>
</dbReference>
<sequence length="204" mass="22661">MAFQVTIFSDYICPFCFVGKGVFQQLQQEFPIEATWRNIEIHPETPVGGIALADKFPGMDLQATFDNLRRAGAPYGIQFGQVDRMPNSRLAIAASEFARDHGSFEAFHARVFAAYFTEGRDIGELDVLLDIAREIGLDVEALKAALATNAYQERMQAAQEEAYRSGVSGTPTFLINGKYRLVGAQPIESFRNALKRIEEEASRG</sequence>
<feature type="domain" description="DSBA-like thioredoxin" evidence="1">
    <location>
        <begin position="4"/>
        <end position="195"/>
    </location>
</feature>
<dbReference type="RefSeq" id="WP_386046226.1">
    <property type="nucleotide sequence ID" value="NZ_JBHUIO010000005.1"/>
</dbReference>
<evidence type="ECO:0000259" key="1">
    <source>
        <dbReference type="Pfam" id="PF01323"/>
    </source>
</evidence>
<dbReference type="InterPro" id="IPR036249">
    <property type="entry name" value="Thioredoxin-like_sf"/>
</dbReference>
<dbReference type="Pfam" id="PF01323">
    <property type="entry name" value="DSBA"/>
    <property type="match status" value="1"/>
</dbReference>
<keyword evidence="3" id="KW-1185">Reference proteome</keyword>
<gene>
    <name evidence="2" type="ORF">ACFSOY_10095</name>
</gene>
<dbReference type="SUPFAM" id="SSF52833">
    <property type="entry name" value="Thioredoxin-like"/>
    <property type="match status" value="1"/>
</dbReference>
<comment type="caution">
    <text evidence="2">The sequence shown here is derived from an EMBL/GenBank/DDBJ whole genome shotgun (WGS) entry which is preliminary data.</text>
</comment>
<dbReference type="PANTHER" id="PTHR13887">
    <property type="entry name" value="GLUTATHIONE S-TRANSFERASE KAPPA"/>
    <property type="match status" value="1"/>
</dbReference>
<dbReference type="EMBL" id="JBHUIO010000005">
    <property type="protein sequence ID" value="MFD2170350.1"/>
    <property type="molecule type" value="Genomic_DNA"/>
</dbReference>
<dbReference type="InterPro" id="IPR001853">
    <property type="entry name" value="DSBA-like_thioredoxin_dom"/>
</dbReference>
<protein>
    <submittedName>
        <fullName evidence="2">DsbA family protein</fullName>
    </submittedName>
</protein>
<evidence type="ECO:0000313" key="3">
    <source>
        <dbReference type="Proteomes" id="UP001597343"/>
    </source>
</evidence>
<organism evidence="2 3">
    <name type="scientific">Tumebacillus lipolyticus</name>
    <dbReference type="NCBI Taxonomy" id="1280370"/>
    <lineage>
        <taxon>Bacteria</taxon>
        <taxon>Bacillati</taxon>
        <taxon>Bacillota</taxon>
        <taxon>Bacilli</taxon>
        <taxon>Bacillales</taxon>
        <taxon>Alicyclobacillaceae</taxon>
        <taxon>Tumebacillus</taxon>
    </lineage>
</organism>
<proteinExistence type="predicted"/>
<accession>A0ABW4ZX67</accession>
<name>A0ABW4ZX67_9BACL</name>
<dbReference type="CDD" id="cd03024">
    <property type="entry name" value="DsbA_FrnE"/>
    <property type="match status" value="1"/>
</dbReference>
<dbReference type="Gene3D" id="3.40.30.10">
    <property type="entry name" value="Glutaredoxin"/>
    <property type="match status" value="1"/>
</dbReference>
<dbReference type="Proteomes" id="UP001597343">
    <property type="component" value="Unassembled WGS sequence"/>
</dbReference>